<dbReference type="AlphaFoldDB" id="A0A0G4FYD2"/>
<gene>
    <name evidence="3" type="ORF">Cvel_19390</name>
</gene>
<accession>A0A0G4FYD2</accession>
<feature type="chain" id="PRO_5005189258" evidence="2">
    <location>
        <begin position="17"/>
        <end position="310"/>
    </location>
</feature>
<dbReference type="VEuPathDB" id="CryptoDB:Cvel_19390"/>
<name>A0A0G4FYD2_9ALVE</name>
<proteinExistence type="predicted"/>
<reference evidence="3" key="1">
    <citation type="submission" date="2014-11" db="EMBL/GenBank/DDBJ databases">
        <authorList>
            <person name="Otto D Thomas"/>
            <person name="Naeem Raeece"/>
        </authorList>
    </citation>
    <scope>NUCLEOTIDE SEQUENCE</scope>
</reference>
<keyword evidence="1" id="KW-0175">Coiled coil</keyword>
<feature type="signal peptide" evidence="2">
    <location>
        <begin position="1"/>
        <end position="16"/>
    </location>
</feature>
<evidence type="ECO:0000256" key="1">
    <source>
        <dbReference type="SAM" id="Coils"/>
    </source>
</evidence>
<feature type="coiled-coil region" evidence="1">
    <location>
        <begin position="246"/>
        <end position="287"/>
    </location>
</feature>
<evidence type="ECO:0000256" key="2">
    <source>
        <dbReference type="SAM" id="SignalP"/>
    </source>
</evidence>
<dbReference type="EMBL" id="CDMZ01000737">
    <property type="protein sequence ID" value="CEM20457.1"/>
    <property type="molecule type" value="Genomic_DNA"/>
</dbReference>
<keyword evidence="2" id="KW-0732">Signal</keyword>
<evidence type="ECO:0000313" key="3">
    <source>
        <dbReference type="EMBL" id="CEM20457.1"/>
    </source>
</evidence>
<sequence>MRAPVLALAFLTTGSAVSLRRFADHQLEAENPSLIQIGSSGLGEVPSDAVLKSEDEELNKIESFLQEIKTNGTPQSGPISLLEETKENSGGVVIAPPAVATVTAAPTAGYSLAYPTTVTYGGVVDANADFNSKLNALNFQAIAHHQLADELKSYPAELDKLFDGSNTELRAALDASKKEHMDQGKLHEAIAAQFGKYAELMKKLKEKLQKMRDLEVRYKHFYEKQRENDIAWTRQQNILTALIFQKQNTEALKKRYEDEYNKYKTLAEQTAKDLETQRAELTALQDQVKSTSFWNTASTTPSSPSTPSPP</sequence>
<organism evidence="3">
    <name type="scientific">Chromera velia CCMP2878</name>
    <dbReference type="NCBI Taxonomy" id="1169474"/>
    <lineage>
        <taxon>Eukaryota</taxon>
        <taxon>Sar</taxon>
        <taxon>Alveolata</taxon>
        <taxon>Colpodellida</taxon>
        <taxon>Chromeraceae</taxon>
        <taxon>Chromera</taxon>
    </lineage>
</organism>
<protein>
    <submittedName>
        <fullName evidence="3">Uncharacterized protein</fullName>
    </submittedName>
</protein>